<feature type="transmembrane region" description="Helical" evidence="9">
    <location>
        <begin position="292"/>
        <end position="318"/>
    </location>
</feature>
<keyword evidence="3 9" id="KW-0812">Transmembrane</keyword>
<feature type="transmembrane region" description="Helical" evidence="9">
    <location>
        <begin position="154"/>
        <end position="172"/>
    </location>
</feature>
<dbReference type="PANTHER" id="PTHR31587:SF3">
    <property type="entry name" value="EXPRESSED PROTEIN"/>
    <property type="match status" value="1"/>
</dbReference>
<proteinExistence type="inferred from homology"/>
<evidence type="ECO:0000313" key="10">
    <source>
        <dbReference type="EMBL" id="KAJ6792283.1"/>
    </source>
</evidence>
<evidence type="ECO:0000256" key="1">
    <source>
        <dbReference type="ARBA" id="ARBA00004575"/>
    </source>
</evidence>
<evidence type="ECO:0000256" key="7">
    <source>
        <dbReference type="ARBA" id="ARBA00023242"/>
    </source>
</evidence>
<evidence type="ECO:0000256" key="2">
    <source>
        <dbReference type="ARBA" id="ARBA00005748"/>
    </source>
</evidence>
<feature type="region of interest" description="Disordered" evidence="8">
    <location>
        <begin position="461"/>
        <end position="481"/>
    </location>
</feature>
<protein>
    <submittedName>
        <fullName evidence="10">Uncharacterized protein</fullName>
    </submittedName>
</protein>
<accession>A0AAX6DKF4</accession>
<organism evidence="10 11">
    <name type="scientific">Iris pallida</name>
    <name type="common">Sweet iris</name>
    <dbReference type="NCBI Taxonomy" id="29817"/>
    <lineage>
        <taxon>Eukaryota</taxon>
        <taxon>Viridiplantae</taxon>
        <taxon>Streptophyta</taxon>
        <taxon>Embryophyta</taxon>
        <taxon>Tracheophyta</taxon>
        <taxon>Spermatophyta</taxon>
        <taxon>Magnoliopsida</taxon>
        <taxon>Liliopsida</taxon>
        <taxon>Asparagales</taxon>
        <taxon>Iridaceae</taxon>
        <taxon>Iridoideae</taxon>
        <taxon>Irideae</taxon>
        <taxon>Iris</taxon>
    </lineage>
</organism>
<evidence type="ECO:0000256" key="8">
    <source>
        <dbReference type="SAM" id="MobiDB-lite"/>
    </source>
</evidence>
<dbReference type="Pfam" id="PF10225">
    <property type="entry name" value="NEMP"/>
    <property type="match status" value="1"/>
</dbReference>
<reference evidence="10" key="2">
    <citation type="submission" date="2023-04" db="EMBL/GenBank/DDBJ databases">
        <authorList>
            <person name="Bruccoleri R.E."/>
            <person name="Oakeley E.J."/>
            <person name="Faust A.-M."/>
            <person name="Dessus-Babus S."/>
            <person name="Altorfer M."/>
            <person name="Burckhardt D."/>
            <person name="Oertli M."/>
            <person name="Naumann U."/>
            <person name="Petersen F."/>
            <person name="Wong J."/>
        </authorList>
    </citation>
    <scope>NUCLEOTIDE SEQUENCE</scope>
    <source>
        <strain evidence="10">GSM-AAB239-AS_SAM_17_03QT</strain>
        <tissue evidence="10">Leaf</tissue>
    </source>
</reference>
<keyword evidence="11" id="KW-1185">Reference proteome</keyword>
<comment type="caution">
    <text evidence="10">The sequence shown here is derived from an EMBL/GenBank/DDBJ whole genome shotgun (WGS) entry which is preliminary data.</text>
</comment>
<keyword evidence="5 9" id="KW-1133">Transmembrane helix</keyword>
<feature type="transmembrane region" description="Helical" evidence="9">
    <location>
        <begin position="209"/>
        <end position="231"/>
    </location>
</feature>
<evidence type="ECO:0000313" key="11">
    <source>
        <dbReference type="Proteomes" id="UP001140949"/>
    </source>
</evidence>
<feature type="region of interest" description="Disordered" evidence="8">
    <location>
        <begin position="352"/>
        <end position="389"/>
    </location>
</feature>
<keyword evidence="4" id="KW-0732">Signal</keyword>
<name>A0AAX6DKF4_IRIPA</name>
<dbReference type="GO" id="GO:0005637">
    <property type="term" value="C:nuclear inner membrane"/>
    <property type="evidence" value="ECO:0007669"/>
    <property type="project" value="UniProtKB-SubCell"/>
</dbReference>
<feature type="transmembrane region" description="Helical" evidence="9">
    <location>
        <begin position="178"/>
        <end position="197"/>
    </location>
</feature>
<comment type="subcellular location">
    <subcellularLocation>
        <location evidence="1">Nucleus inner membrane</location>
        <topology evidence="1">Multi-pass membrane protein</topology>
        <orientation evidence="1">Nucleoplasmic side</orientation>
    </subcellularLocation>
</comment>
<dbReference type="Proteomes" id="UP001140949">
    <property type="component" value="Unassembled WGS sequence"/>
</dbReference>
<keyword evidence="6 9" id="KW-0472">Membrane</keyword>
<feature type="transmembrane region" description="Helical" evidence="9">
    <location>
        <begin position="251"/>
        <end position="271"/>
    </location>
</feature>
<gene>
    <name evidence="10" type="ORF">M6B38_240120</name>
</gene>
<evidence type="ECO:0000256" key="4">
    <source>
        <dbReference type="ARBA" id="ARBA00022729"/>
    </source>
</evidence>
<evidence type="ECO:0000256" key="5">
    <source>
        <dbReference type="ARBA" id="ARBA00022989"/>
    </source>
</evidence>
<evidence type="ECO:0000256" key="3">
    <source>
        <dbReference type="ARBA" id="ARBA00022692"/>
    </source>
</evidence>
<dbReference type="PANTHER" id="PTHR31587">
    <property type="entry name" value="TRANSMEMBRANE PROTEIN (DUF2215)"/>
    <property type="match status" value="1"/>
</dbReference>
<reference evidence="10" key="1">
    <citation type="journal article" date="2023" name="GigaByte">
        <title>Genome assembly of the bearded iris, Iris pallida Lam.</title>
        <authorList>
            <person name="Bruccoleri R.E."/>
            <person name="Oakeley E.J."/>
            <person name="Faust A.M.E."/>
            <person name="Altorfer M."/>
            <person name="Dessus-Babus S."/>
            <person name="Burckhardt D."/>
            <person name="Oertli M."/>
            <person name="Naumann U."/>
            <person name="Petersen F."/>
            <person name="Wong J."/>
        </authorList>
    </citation>
    <scope>NUCLEOTIDE SEQUENCE</scope>
    <source>
        <strain evidence="10">GSM-AAB239-AS_SAM_17_03QT</strain>
    </source>
</reference>
<dbReference type="InterPro" id="IPR019358">
    <property type="entry name" value="NEMP_fam"/>
</dbReference>
<feature type="transmembrane region" description="Helical" evidence="9">
    <location>
        <begin position="6"/>
        <end position="23"/>
    </location>
</feature>
<feature type="compositionally biased region" description="Polar residues" evidence="8">
    <location>
        <begin position="376"/>
        <end position="389"/>
    </location>
</feature>
<evidence type="ECO:0000256" key="6">
    <source>
        <dbReference type="ARBA" id="ARBA00023136"/>
    </source>
</evidence>
<sequence length="493" mass="55328">MGMSAASLVHFLLSLAPLFFLSTSEQTTAAYRGVSLENPTINLVPSSHAGYSCERVQVMGTSRVNLKSYANSLHVTLKASDAMPEKLHDKLEVCFHRNASVGLCQLDSCEWKNLQKGQWKTVISPYEKRYIDLKFKDKAIGSVLVSVEEEFHRWRLFSLGFGIFLWFLAPIVSHWVPFYYSSSMALGVILVVLLILFQGMKLLPMGRKSALYLTFYGSMLGIGSYIAHYFSTVVNSILESFGLSEEMHNPVSVFFVVGLVLAGAALGYWTVRKYILSEDGSIDAGTAQFVKWAMRTIAGVSILLSSLDSLLSLVALGICWCTCSSINPKRWRSLPTSQYKLRKNENLWKQRVKQSPASKNAEFLSRPSTDFGRTVRGSSSSPYAQSNLQTKVRSYTSPAKMAREDEDYYSTFHKTPTRKFSKTQWEDFTRESTRDSLAEWAASPEVAKWVADNAHRMRLDVGNSSDDSMESSYGSSEETAVDNGYGRSLLKWY</sequence>
<keyword evidence="7" id="KW-0539">Nucleus</keyword>
<dbReference type="EMBL" id="JANAVB010043820">
    <property type="protein sequence ID" value="KAJ6792283.1"/>
    <property type="molecule type" value="Genomic_DNA"/>
</dbReference>
<evidence type="ECO:0000256" key="9">
    <source>
        <dbReference type="SAM" id="Phobius"/>
    </source>
</evidence>
<dbReference type="AlphaFoldDB" id="A0AAX6DKF4"/>
<comment type="similarity">
    <text evidence="2">Belongs to the NEMP family.</text>
</comment>
<feature type="compositionally biased region" description="Low complexity" evidence="8">
    <location>
        <begin position="464"/>
        <end position="478"/>
    </location>
</feature>